<accession>A0AAV5UW18</accession>
<name>A0AAV5UW18_9BILA</name>
<evidence type="ECO:0000313" key="1">
    <source>
        <dbReference type="EMBL" id="GMT11461.1"/>
    </source>
</evidence>
<keyword evidence="2" id="KW-1185">Reference proteome</keyword>
<gene>
    <name evidence="1" type="ORF">PFISCL1PPCAC_2758</name>
</gene>
<reference evidence="1" key="1">
    <citation type="submission" date="2023-10" db="EMBL/GenBank/DDBJ databases">
        <title>Genome assembly of Pristionchus species.</title>
        <authorList>
            <person name="Yoshida K."/>
            <person name="Sommer R.J."/>
        </authorList>
    </citation>
    <scope>NUCLEOTIDE SEQUENCE</scope>
    <source>
        <strain evidence="1">RS5133</strain>
    </source>
</reference>
<feature type="non-terminal residue" evidence="1">
    <location>
        <position position="1"/>
    </location>
</feature>
<feature type="non-terminal residue" evidence="1">
    <location>
        <position position="84"/>
    </location>
</feature>
<protein>
    <submittedName>
        <fullName evidence="1">Uncharacterized protein</fullName>
    </submittedName>
</protein>
<evidence type="ECO:0000313" key="2">
    <source>
        <dbReference type="Proteomes" id="UP001432322"/>
    </source>
</evidence>
<dbReference type="EMBL" id="BTSY01000001">
    <property type="protein sequence ID" value="GMT11461.1"/>
    <property type="molecule type" value="Genomic_DNA"/>
</dbReference>
<organism evidence="1 2">
    <name type="scientific">Pristionchus fissidentatus</name>
    <dbReference type="NCBI Taxonomy" id="1538716"/>
    <lineage>
        <taxon>Eukaryota</taxon>
        <taxon>Metazoa</taxon>
        <taxon>Ecdysozoa</taxon>
        <taxon>Nematoda</taxon>
        <taxon>Chromadorea</taxon>
        <taxon>Rhabditida</taxon>
        <taxon>Rhabditina</taxon>
        <taxon>Diplogasteromorpha</taxon>
        <taxon>Diplogasteroidea</taxon>
        <taxon>Neodiplogasteridae</taxon>
        <taxon>Pristionchus</taxon>
    </lineage>
</organism>
<dbReference type="Proteomes" id="UP001432322">
    <property type="component" value="Unassembled WGS sequence"/>
</dbReference>
<sequence>TRREKEEMERRRQWAQQQLLYHQREAEHELENVHLSMLLAEREREVGELTRDNVLLMEDQRIMGAMMADRFDRREIEEMFATAR</sequence>
<proteinExistence type="predicted"/>
<dbReference type="AlphaFoldDB" id="A0AAV5UW18"/>
<comment type="caution">
    <text evidence="1">The sequence shown here is derived from an EMBL/GenBank/DDBJ whole genome shotgun (WGS) entry which is preliminary data.</text>
</comment>